<keyword evidence="3" id="KW-1185">Reference proteome</keyword>
<reference evidence="2 3" key="1">
    <citation type="submission" date="2024-02" db="EMBL/GenBank/DDBJ databases">
        <authorList>
            <person name="Vignale AGUSTIN F."/>
            <person name="Sosa J E."/>
            <person name="Modenutti C."/>
        </authorList>
    </citation>
    <scope>NUCLEOTIDE SEQUENCE [LARGE SCALE GENOMIC DNA]</scope>
</reference>
<proteinExistence type="predicted"/>
<dbReference type="Gene3D" id="3.30.830.10">
    <property type="entry name" value="Metalloenzyme, LuxS/M16 peptidase-like"/>
    <property type="match status" value="1"/>
</dbReference>
<organism evidence="2 3">
    <name type="scientific">Ilex paraguariensis</name>
    <name type="common">yerba mate</name>
    <dbReference type="NCBI Taxonomy" id="185542"/>
    <lineage>
        <taxon>Eukaryota</taxon>
        <taxon>Viridiplantae</taxon>
        <taxon>Streptophyta</taxon>
        <taxon>Embryophyta</taxon>
        <taxon>Tracheophyta</taxon>
        <taxon>Spermatophyta</taxon>
        <taxon>Magnoliopsida</taxon>
        <taxon>eudicotyledons</taxon>
        <taxon>Gunneridae</taxon>
        <taxon>Pentapetalae</taxon>
        <taxon>asterids</taxon>
        <taxon>campanulids</taxon>
        <taxon>Aquifoliales</taxon>
        <taxon>Aquifoliaceae</taxon>
        <taxon>Ilex</taxon>
    </lineage>
</organism>
<evidence type="ECO:0000313" key="3">
    <source>
        <dbReference type="Proteomes" id="UP001642360"/>
    </source>
</evidence>
<evidence type="ECO:0000313" key="2">
    <source>
        <dbReference type="EMBL" id="CAK9178115.1"/>
    </source>
</evidence>
<dbReference type="Proteomes" id="UP001642360">
    <property type="component" value="Unassembled WGS sequence"/>
</dbReference>
<dbReference type="EMBL" id="CAUOFW020007232">
    <property type="protein sequence ID" value="CAK9178115.1"/>
    <property type="molecule type" value="Genomic_DNA"/>
</dbReference>
<sequence>MYTMALGGCTLSSDNIVIKSPTDCRLYRYIQLRNGLCALLVHDPEIYSDGPLEPSKIAEKGEEEEDEEEEYEDEEDEDSEEDDDQEEEDDQDEGNESKEKIKTRASEKKVSVVFL</sequence>
<protein>
    <submittedName>
        <fullName evidence="2">Uncharacterized protein</fullName>
    </submittedName>
</protein>
<feature type="compositionally biased region" description="Acidic residues" evidence="1">
    <location>
        <begin position="61"/>
        <end position="94"/>
    </location>
</feature>
<dbReference type="AlphaFoldDB" id="A0ABC8U9S4"/>
<gene>
    <name evidence="2" type="ORF">ILEXP_LOCUS48031</name>
</gene>
<name>A0ABC8U9S4_9AQUA</name>
<feature type="region of interest" description="Disordered" evidence="1">
    <location>
        <begin position="44"/>
        <end position="115"/>
    </location>
</feature>
<evidence type="ECO:0000256" key="1">
    <source>
        <dbReference type="SAM" id="MobiDB-lite"/>
    </source>
</evidence>
<comment type="caution">
    <text evidence="2">The sequence shown here is derived from an EMBL/GenBank/DDBJ whole genome shotgun (WGS) entry which is preliminary data.</text>
</comment>
<accession>A0ABC8U9S4</accession>
<feature type="compositionally biased region" description="Basic and acidic residues" evidence="1">
    <location>
        <begin position="95"/>
        <end position="115"/>
    </location>
</feature>